<dbReference type="Gene3D" id="3.30.1330.60">
    <property type="entry name" value="OmpA-like domain"/>
    <property type="match status" value="1"/>
</dbReference>
<evidence type="ECO:0000256" key="2">
    <source>
        <dbReference type="ARBA" id="ARBA00022448"/>
    </source>
</evidence>
<keyword evidence="8" id="KW-0998">Cell outer membrane</keyword>
<dbReference type="InterPro" id="IPR011250">
    <property type="entry name" value="OMP/PagP_B-barrel"/>
</dbReference>
<dbReference type="PANTHER" id="PTHR30329:SF21">
    <property type="entry name" value="LIPOPROTEIN YIAD-RELATED"/>
    <property type="match status" value="1"/>
</dbReference>
<name>A0ABV3TZ31_9GAMM</name>
<dbReference type="InterPro" id="IPR036737">
    <property type="entry name" value="OmpA-like_sf"/>
</dbReference>
<proteinExistence type="predicted"/>
<feature type="signal peptide" evidence="11">
    <location>
        <begin position="1"/>
        <end position="26"/>
    </location>
</feature>
<evidence type="ECO:0000256" key="8">
    <source>
        <dbReference type="ARBA" id="ARBA00023237"/>
    </source>
</evidence>
<evidence type="ECO:0000256" key="10">
    <source>
        <dbReference type="SAM" id="MobiDB-lite"/>
    </source>
</evidence>
<comment type="subcellular location">
    <subcellularLocation>
        <location evidence="1">Cell outer membrane</location>
        <topology evidence="1">Multi-pass membrane protein</topology>
    </subcellularLocation>
</comment>
<sequence>MYKGIGLAVPFLFLCVLGGISVSALAGEDVTYPHIYGLGTMTNADSDRNVESTNNGWQLGVAFPLSDRLYIEGLYFDNTFETGDNNGSDFYQSGGGVDLQYGFGDREQFTPFILAGVGVAENDVVPDALDEDSFYWNVGLGFVGRILDLQWLRYRGEARYVQDDYLDGRSDIRFGLGLEVALGKAQEKQQVVVEKIVYKQVEVQPKDSDGDRVVDQFDECPNTLPGARVDGRGCVIEQQVINIANVTFQLNSAQLTPLGQNTLMNAVSFLKNQNNINVEIAGHTDSAGSDAYNLNLSQQRAASVKQFLVNNGVLSSRLLARGYGESSPIASNDTPTGRASNRRVEFRLTTR</sequence>
<evidence type="ECO:0000256" key="3">
    <source>
        <dbReference type="ARBA" id="ARBA00022452"/>
    </source>
</evidence>
<dbReference type="PROSITE" id="PS51123">
    <property type="entry name" value="OMPA_2"/>
    <property type="match status" value="1"/>
</dbReference>
<evidence type="ECO:0000256" key="4">
    <source>
        <dbReference type="ARBA" id="ARBA00022692"/>
    </source>
</evidence>
<evidence type="ECO:0000313" key="14">
    <source>
        <dbReference type="Proteomes" id="UP001557484"/>
    </source>
</evidence>
<feature type="domain" description="OmpA-like" evidence="12">
    <location>
        <begin position="235"/>
        <end position="351"/>
    </location>
</feature>
<gene>
    <name evidence="13" type="ORF">AB4875_15140</name>
</gene>
<dbReference type="PRINTS" id="PR01021">
    <property type="entry name" value="OMPADOMAIN"/>
</dbReference>
<keyword evidence="6" id="KW-0626">Porin</keyword>
<dbReference type="Proteomes" id="UP001557484">
    <property type="component" value="Unassembled WGS sequence"/>
</dbReference>
<accession>A0ABV3TZ31</accession>
<keyword evidence="4" id="KW-0812">Transmembrane</keyword>
<feature type="compositionally biased region" description="Polar residues" evidence="10">
    <location>
        <begin position="328"/>
        <end position="339"/>
    </location>
</feature>
<dbReference type="CDD" id="cd07185">
    <property type="entry name" value="OmpA_C-like"/>
    <property type="match status" value="1"/>
</dbReference>
<evidence type="ECO:0000313" key="13">
    <source>
        <dbReference type="EMBL" id="MEX1666828.1"/>
    </source>
</evidence>
<evidence type="ECO:0000256" key="9">
    <source>
        <dbReference type="PROSITE-ProRule" id="PRU00473"/>
    </source>
</evidence>
<evidence type="ECO:0000256" key="5">
    <source>
        <dbReference type="ARBA" id="ARBA00023065"/>
    </source>
</evidence>
<evidence type="ECO:0000256" key="1">
    <source>
        <dbReference type="ARBA" id="ARBA00004571"/>
    </source>
</evidence>
<keyword evidence="2" id="KW-0813">Transport</keyword>
<dbReference type="Pfam" id="PF00691">
    <property type="entry name" value="OmpA"/>
    <property type="match status" value="1"/>
</dbReference>
<feature type="region of interest" description="Disordered" evidence="10">
    <location>
        <begin position="325"/>
        <end position="351"/>
    </location>
</feature>
<keyword evidence="5" id="KW-0406">Ion transport</keyword>
<dbReference type="InterPro" id="IPR006690">
    <property type="entry name" value="OMPA-like_CS"/>
</dbReference>
<keyword evidence="11" id="KW-0732">Signal</keyword>
<keyword evidence="3" id="KW-1134">Transmembrane beta strand</keyword>
<keyword evidence="14" id="KW-1185">Reference proteome</keyword>
<dbReference type="Gene3D" id="2.40.160.20">
    <property type="match status" value="1"/>
</dbReference>
<organism evidence="13 14">
    <name type="scientific">Zhongshania arctica</name>
    <dbReference type="NCBI Taxonomy" id="3238302"/>
    <lineage>
        <taxon>Bacteria</taxon>
        <taxon>Pseudomonadati</taxon>
        <taxon>Pseudomonadota</taxon>
        <taxon>Gammaproteobacteria</taxon>
        <taxon>Cellvibrionales</taxon>
        <taxon>Spongiibacteraceae</taxon>
        <taxon>Zhongshania</taxon>
    </lineage>
</organism>
<dbReference type="PANTHER" id="PTHR30329">
    <property type="entry name" value="STATOR ELEMENT OF FLAGELLAR MOTOR COMPLEX"/>
    <property type="match status" value="1"/>
</dbReference>
<evidence type="ECO:0000259" key="12">
    <source>
        <dbReference type="PROSITE" id="PS51123"/>
    </source>
</evidence>
<reference evidence="13 14" key="1">
    <citation type="journal article" date="2011" name="Int. J. Syst. Evol. Microbiol.">
        <title>Zhongshania antarctica gen. nov., sp. nov. and Zhongshania guokunii sp. nov., gammaproteobacteria respectively isolated from coastal attached (fast) ice and surface seawater of the Antarctic.</title>
        <authorList>
            <person name="Li H.J."/>
            <person name="Zhang X.Y."/>
            <person name="Chen C.X."/>
            <person name="Zhang Y.J."/>
            <person name="Gao Z.M."/>
            <person name="Yu Y."/>
            <person name="Chen X.L."/>
            <person name="Chen B."/>
            <person name="Zhang Y.Z."/>
        </authorList>
    </citation>
    <scope>NUCLEOTIDE SEQUENCE [LARGE SCALE GENOMIC DNA]</scope>
    <source>
        <strain evidence="13 14">R06B22</strain>
    </source>
</reference>
<evidence type="ECO:0000256" key="7">
    <source>
        <dbReference type="ARBA" id="ARBA00023136"/>
    </source>
</evidence>
<dbReference type="InterPro" id="IPR006664">
    <property type="entry name" value="OMP_bac"/>
</dbReference>
<dbReference type="EMBL" id="JBFRYB010000001">
    <property type="protein sequence ID" value="MEX1666828.1"/>
    <property type="molecule type" value="Genomic_DNA"/>
</dbReference>
<feature type="chain" id="PRO_5045296224" evidence="11">
    <location>
        <begin position="27"/>
        <end position="351"/>
    </location>
</feature>
<protein>
    <submittedName>
        <fullName evidence="13">OmpA family protein</fullName>
    </submittedName>
</protein>
<evidence type="ECO:0000256" key="6">
    <source>
        <dbReference type="ARBA" id="ARBA00023114"/>
    </source>
</evidence>
<feature type="compositionally biased region" description="Basic and acidic residues" evidence="10">
    <location>
        <begin position="342"/>
        <end position="351"/>
    </location>
</feature>
<evidence type="ECO:0000256" key="11">
    <source>
        <dbReference type="SAM" id="SignalP"/>
    </source>
</evidence>
<keyword evidence="7 9" id="KW-0472">Membrane</keyword>
<comment type="caution">
    <text evidence="13">The sequence shown here is derived from an EMBL/GenBank/DDBJ whole genome shotgun (WGS) entry which is preliminary data.</text>
</comment>
<dbReference type="RefSeq" id="WP_368376895.1">
    <property type="nucleotide sequence ID" value="NZ_JBFRYB010000001.1"/>
</dbReference>
<dbReference type="SUPFAM" id="SSF56925">
    <property type="entry name" value="OMPA-like"/>
    <property type="match status" value="1"/>
</dbReference>
<dbReference type="InterPro" id="IPR006665">
    <property type="entry name" value="OmpA-like"/>
</dbReference>
<dbReference type="PROSITE" id="PS01068">
    <property type="entry name" value="OMPA_1"/>
    <property type="match status" value="1"/>
</dbReference>
<dbReference type="InterPro" id="IPR050330">
    <property type="entry name" value="Bact_OuterMem_StrucFunc"/>
</dbReference>
<dbReference type="SUPFAM" id="SSF103088">
    <property type="entry name" value="OmpA-like"/>
    <property type="match status" value="1"/>
</dbReference>
<dbReference type="PRINTS" id="PR01023">
    <property type="entry name" value="NAFLGMOTY"/>
</dbReference>